<sequence length="81" mass="8243">MSSSIPSGANLTCLEGILGKTRQRLVEENGVGELGNVSEEGLREELEGVGHSALANAVLIADLNVAHAADDGVCLRATDAG</sequence>
<name>A0A0B7JL44_BIOOC</name>
<protein>
    <submittedName>
        <fullName evidence="1">Uncharacterized protein</fullName>
    </submittedName>
</protein>
<evidence type="ECO:0000313" key="1">
    <source>
        <dbReference type="EMBL" id="CEO45494.1"/>
    </source>
</evidence>
<reference evidence="1" key="1">
    <citation type="submission" date="2015-01" db="EMBL/GenBank/DDBJ databases">
        <authorList>
            <person name="Durling Mikael"/>
        </authorList>
    </citation>
    <scope>NUCLEOTIDE SEQUENCE</scope>
</reference>
<gene>
    <name evidence="1" type="ORF">BN869_000001549_1</name>
</gene>
<organism evidence="1">
    <name type="scientific">Bionectria ochroleuca</name>
    <name type="common">Gliocladium roseum</name>
    <dbReference type="NCBI Taxonomy" id="29856"/>
    <lineage>
        <taxon>Eukaryota</taxon>
        <taxon>Fungi</taxon>
        <taxon>Dikarya</taxon>
        <taxon>Ascomycota</taxon>
        <taxon>Pezizomycotina</taxon>
        <taxon>Sordariomycetes</taxon>
        <taxon>Hypocreomycetidae</taxon>
        <taxon>Hypocreales</taxon>
        <taxon>Bionectriaceae</taxon>
        <taxon>Clonostachys</taxon>
    </lineage>
</organism>
<proteinExistence type="predicted"/>
<accession>A0A0B7JL44</accession>
<dbReference type="AlphaFoldDB" id="A0A0B7JL44"/>
<dbReference type="EMBL" id="CDPU01000002">
    <property type="protein sequence ID" value="CEO45494.1"/>
    <property type="molecule type" value="Genomic_DNA"/>
</dbReference>